<protein>
    <recommendedName>
        <fullName evidence="6">Kinesin light chain</fullName>
    </recommendedName>
</protein>
<evidence type="ECO:0000313" key="5">
    <source>
        <dbReference type="Proteomes" id="UP001054902"/>
    </source>
</evidence>
<dbReference type="PANTHER" id="PTHR45641:SF19">
    <property type="entry name" value="NEPHROCYSTIN-3"/>
    <property type="match status" value="1"/>
</dbReference>
<gene>
    <name evidence="4" type="ORF">CTEN210_17260</name>
</gene>
<keyword evidence="5" id="KW-1185">Reference proteome</keyword>
<dbReference type="EMBL" id="BLLK01000069">
    <property type="protein sequence ID" value="GFH60784.1"/>
    <property type="molecule type" value="Genomic_DNA"/>
</dbReference>
<evidence type="ECO:0008006" key="6">
    <source>
        <dbReference type="Google" id="ProtNLM"/>
    </source>
</evidence>
<dbReference type="InterPro" id="IPR011990">
    <property type="entry name" value="TPR-like_helical_dom_sf"/>
</dbReference>
<accession>A0AAD3HF27</accession>
<evidence type="ECO:0000256" key="2">
    <source>
        <dbReference type="ARBA" id="ARBA00022803"/>
    </source>
</evidence>
<dbReference type="Proteomes" id="UP001054902">
    <property type="component" value="Unassembled WGS sequence"/>
</dbReference>
<dbReference type="SUPFAM" id="SSF48452">
    <property type="entry name" value="TPR-like"/>
    <property type="match status" value="1"/>
</dbReference>
<dbReference type="Gene3D" id="1.25.40.10">
    <property type="entry name" value="Tetratricopeptide repeat domain"/>
    <property type="match status" value="1"/>
</dbReference>
<name>A0AAD3HF27_9STRA</name>
<dbReference type="SMART" id="SM00028">
    <property type="entry name" value="TPR"/>
    <property type="match status" value="2"/>
</dbReference>
<feature type="compositionally biased region" description="Basic residues" evidence="3">
    <location>
        <begin position="1"/>
        <end position="10"/>
    </location>
</feature>
<proteinExistence type="predicted"/>
<sequence>MTKLFNRRFRGLSLKNTKQQNQQQETSKKLEKQYIEEPPVKYISESAIEESEESQDIHIFPTDDSQNESRNQNTSSMLIHDEQQPDDMTDIFDGLDKDSLFDISYSEDNSESTFSFGSSKEDDSFAQISNHGLSEDDDSFSSALHERSYRRDLERYHKTGKNAPETRYPQQNVTSKLPNLTIQTKQTKALLESRKQDIKQSTLTSPTTVATQLETPMSNVDNSASFPSLKSNMTPQIHMPVQLSRTSNSYPSVSMSFSSQDITSFDTSFMRQVLSSKERKSYESAYQELEFWNEALLDVSVESGSQSLQSAEIMMNIGASLIRLKKYDEALRMYKNVVTIWSAIHGEGSLQVAKGLDKVGLAASLCAGKENLEWALLALKESLNIRIKNLGPHHCDTVDTMNNIAGVLLRQNELMASKHVYLDVLTMRAHIFGNSHPSIAITSQTLGKVFFKLQEYKSALVHYQLASRVYQSGEMNLSMSHPLVIKVCKQIEATERMIRATEQIQRKR</sequence>
<keyword evidence="2" id="KW-0802">TPR repeat</keyword>
<evidence type="ECO:0000256" key="1">
    <source>
        <dbReference type="ARBA" id="ARBA00022737"/>
    </source>
</evidence>
<evidence type="ECO:0000313" key="4">
    <source>
        <dbReference type="EMBL" id="GFH60784.1"/>
    </source>
</evidence>
<dbReference type="AlphaFoldDB" id="A0AAD3HF27"/>
<organism evidence="4 5">
    <name type="scientific">Chaetoceros tenuissimus</name>
    <dbReference type="NCBI Taxonomy" id="426638"/>
    <lineage>
        <taxon>Eukaryota</taxon>
        <taxon>Sar</taxon>
        <taxon>Stramenopiles</taxon>
        <taxon>Ochrophyta</taxon>
        <taxon>Bacillariophyta</taxon>
        <taxon>Coscinodiscophyceae</taxon>
        <taxon>Chaetocerotophycidae</taxon>
        <taxon>Chaetocerotales</taxon>
        <taxon>Chaetocerotaceae</taxon>
        <taxon>Chaetoceros</taxon>
    </lineage>
</organism>
<feature type="compositionally biased region" description="Low complexity" evidence="3">
    <location>
        <begin position="12"/>
        <end position="25"/>
    </location>
</feature>
<dbReference type="InterPro" id="IPR019734">
    <property type="entry name" value="TPR_rpt"/>
</dbReference>
<dbReference type="PANTHER" id="PTHR45641">
    <property type="entry name" value="TETRATRICOPEPTIDE REPEAT PROTEIN (AFU_ORTHOLOGUE AFUA_6G03870)"/>
    <property type="match status" value="1"/>
</dbReference>
<reference evidence="4 5" key="1">
    <citation type="journal article" date="2021" name="Sci. Rep.">
        <title>The genome of the diatom Chaetoceros tenuissimus carries an ancient integrated fragment of an extant virus.</title>
        <authorList>
            <person name="Hongo Y."/>
            <person name="Kimura K."/>
            <person name="Takaki Y."/>
            <person name="Yoshida Y."/>
            <person name="Baba S."/>
            <person name="Kobayashi G."/>
            <person name="Nagasaki K."/>
            <person name="Hano T."/>
            <person name="Tomaru Y."/>
        </authorList>
    </citation>
    <scope>NUCLEOTIDE SEQUENCE [LARGE SCALE GENOMIC DNA]</scope>
    <source>
        <strain evidence="4 5">NIES-3715</strain>
    </source>
</reference>
<feature type="region of interest" description="Disordered" evidence="3">
    <location>
        <begin position="1"/>
        <end position="34"/>
    </location>
</feature>
<dbReference type="Pfam" id="PF13424">
    <property type="entry name" value="TPR_12"/>
    <property type="match status" value="2"/>
</dbReference>
<keyword evidence="1" id="KW-0677">Repeat</keyword>
<evidence type="ECO:0000256" key="3">
    <source>
        <dbReference type="SAM" id="MobiDB-lite"/>
    </source>
</evidence>
<comment type="caution">
    <text evidence="4">The sequence shown here is derived from an EMBL/GenBank/DDBJ whole genome shotgun (WGS) entry which is preliminary data.</text>
</comment>